<dbReference type="Proteomes" id="UP000789572">
    <property type="component" value="Unassembled WGS sequence"/>
</dbReference>
<evidence type="ECO:0000313" key="2">
    <source>
        <dbReference type="Proteomes" id="UP000789572"/>
    </source>
</evidence>
<dbReference type="EMBL" id="CAJVPJ010007371">
    <property type="protein sequence ID" value="CAG8675188.1"/>
    <property type="molecule type" value="Genomic_DNA"/>
</dbReference>
<evidence type="ECO:0000313" key="1">
    <source>
        <dbReference type="EMBL" id="CAG8675188.1"/>
    </source>
</evidence>
<sequence length="126" mass="14714">DQHHIDMSCIVIDCHILYAGIRIRLPQLHIARGELFSSKFLVQNRGMGAVEQETTSLWRQFKFMSRTRGSTTNRGFTFEATAGEPLDKRMTCIDYEVYRYRLRRAASMMPIIFKPVYSSRVVSYLQ</sequence>
<comment type="caution">
    <text evidence="1">The sequence shown here is derived from an EMBL/GenBank/DDBJ whole genome shotgun (WGS) entry which is preliminary data.</text>
</comment>
<accession>A0A9N9HEY4</accession>
<reference evidence="1" key="1">
    <citation type="submission" date="2021-06" db="EMBL/GenBank/DDBJ databases">
        <authorList>
            <person name="Kallberg Y."/>
            <person name="Tangrot J."/>
            <person name="Rosling A."/>
        </authorList>
    </citation>
    <scope>NUCLEOTIDE SEQUENCE</scope>
    <source>
        <strain evidence="1">IA702</strain>
    </source>
</reference>
<keyword evidence="2" id="KW-1185">Reference proteome</keyword>
<feature type="non-terminal residue" evidence="1">
    <location>
        <position position="1"/>
    </location>
</feature>
<name>A0A9N9HEY4_9GLOM</name>
<proteinExistence type="predicted"/>
<feature type="non-terminal residue" evidence="1">
    <location>
        <position position="126"/>
    </location>
</feature>
<protein>
    <submittedName>
        <fullName evidence="1">4547_t:CDS:1</fullName>
    </submittedName>
</protein>
<dbReference type="AlphaFoldDB" id="A0A9N9HEY4"/>
<organism evidence="1 2">
    <name type="scientific">Paraglomus occultum</name>
    <dbReference type="NCBI Taxonomy" id="144539"/>
    <lineage>
        <taxon>Eukaryota</taxon>
        <taxon>Fungi</taxon>
        <taxon>Fungi incertae sedis</taxon>
        <taxon>Mucoromycota</taxon>
        <taxon>Glomeromycotina</taxon>
        <taxon>Glomeromycetes</taxon>
        <taxon>Paraglomerales</taxon>
        <taxon>Paraglomeraceae</taxon>
        <taxon>Paraglomus</taxon>
    </lineage>
</organism>
<gene>
    <name evidence="1" type="ORF">POCULU_LOCUS11193</name>
</gene>